<proteinExistence type="predicted"/>
<accession>A0A7X9SSN7</accession>
<evidence type="ECO:0000313" key="5">
    <source>
        <dbReference type="Proteomes" id="UP000587880"/>
    </source>
</evidence>
<keyword evidence="1" id="KW-0677">Repeat</keyword>
<evidence type="ECO:0000256" key="1">
    <source>
        <dbReference type="ARBA" id="ARBA00022737"/>
    </source>
</evidence>
<dbReference type="AlphaFoldDB" id="A0A7X9SSN7"/>
<dbReference type="EMBL" id="JABAGD010000056">
    <property type="protein sequence ID" value="NMF07320.1"/>
    <property type="molecule type" value="Genomic_DNA"/>
</dbReference>
<gene>
    <name evidence="4" type="ORF">HF849_21765</name>
</gene>
<feature type="repeat" description="Cell wall-binding" evidence="2">
    <location>
        <begin position="67"/>
        <end position="86"/>
    </location>
</feature>
<feature type="repeat" description="Cell wall-binding" evidence="2">
    <location>
        <begin position="47"/>
        <end position="66"/>
    </location>
</feature>
<dbReference type="InterPro" id="IPR018337">
    <property type="entry name" value="Cell_wall/Cho-bd_repeat"/>
</dbReference>
<feature type="signal peptide" evidence="3">
    <location>
        <begin position="1"/>
        <end position="23"/>
    </location>
</feature>
<dbReference type="PROSITE" id="PS51170">
    <property type="entry name" value="CW"/>
    <property type="match status" value="2"/>
</dbReference>
<comment type="caution">
    <text evidence="4">The sequence shown here is derived from an EMBL/GenBank/DDBJ whole genome shotgun (WGS) entry which is preliminary data.</text>
</comment>
<sequence>MRKLNLKKIIAMGLITTSILAVAPIGVNAEWRQSNNGWWYAEGNSYSRGWKNIGGSWYYFDNNGYMKEGWINDGDNWYYLKTDGTMATGTINIDGQLSHFYGDGRWQGYVTNNTNNQSTTYNNNSQATTATQGGLTYSEANDLVIKHYKQQLDNGEFEGVGTESVDPYTDTNGKQYYLFTRWLNDGSLAIGQCNLLGVTKVYKDGTIKEETTEWYMNNNSLQGNARQYVKYGQKVVKTQQQLDDEYYQNTFKNNGSH</sequence>
<dbReference type="Proteomes" id="UP000587880">
    <property type="component" value="Unassembled WGS sequence"/>
</dbReference>
<reference evidence="4 5" key="1">
    <citation type="submission" date="2020-04" db="EMBL/GenBank/DDBJ databases">
        <authorList>
            <person name="Hitch T.C.A."/>
            <person name="Wylensek D."/>
            <person name="Clavel T."/>
        </authorList>
    </citation>
    <scope>NUCLEOTIDE SEQUENCE [LARGE SCALE GENOMIC DNA]</scope>
    <source>
        <strain evidence="4 5">WB01_NA02</strain>
    </source>
</reference>
<keyword evidence="3" id="KW-0732">Signal</keyword>
<evidence type="ECO:0000256" key="2">
    <source>
        <dbReference type="PROSITE-ProRule" id="PRU00591"/>
    </source>
</evidence>
<feature type="chain" id="PRO_5039182868" description="Autolysin" evidence="3">
    <location>
        <begin position="24"/>
        <end position="257"/>
    </location>
</feature>
<evidence type="ECO:0000256" key="3">
    <source>
        <dbReference type="SAM" id="SignalP"/>
    </source>
</evidence>
<evidence type="ECO:0000313" key="4">
    <source>
        <dbReference type="EMBL" id="NMF07320.1"/>
    </source>
</evidence>
<dbReference type="RefSeq" id="WP_168983138.1">
    <property type="nucleotide sequence ID" value="NZ_JABAGD010000056.1"/>
</dbReference>
<dbReference type="Gene3D" id="2.10.270.20">
    <property type="match status" value="1"/>
</dbReference>
<dbReference type="SUPFAM" id="SSF69360">
    <property type="entry name" value="Cell wall binding repeat"/>
    <property type="match status" value="1"/>
</dbReference>
<evidence type="ECO:0008006" key="6">
    <source>
        <dbReference type="Google" id="ProtNLM"/>
    </source>
</evidence>
<protein>
    <recommendedName>
        <fullName evidence="6">Autolysin</fullName>
    </recommendedName>
</protein>
<organism evidence="4 5">
    <name type="scientific">Clostridium beijerinckii</name>
    <name type="common">Clostridium MP</name>
    <dbReference type="NCBI Taxonomy" id="1520"/>
    <lineage>
        <taxon>Bacteria</taxon>
        <taxon>Bacillati</taxon>
        <taxon>Bacillota</taxon>
        <taxon>Clostridia</taxon>
        <taxon>Eubacteriales</taxon>
        <taxon>Clostridiaceae</taxon>
        <taxon>Clostridium</taxon>
    </lineage>
</organism>
<name>A0A7X9SSN7_CLOBE</name>
<dbReference type="Pfam" id="PF19127">
    <property type="entry name" value="Choline_bind_3"/>
    <property type="match status" value="1"/>
</dbReference>